<name>A0ABV8S4T7_9BACL</name>
<dbReference type="PANTHER" id="PTHR40038:SF1">
    <property type="entry name" value="MEMBRANE-ASSOCIATED PROTEIN TCAA"/>
    <property type="match status" value="1"/>
</dbReference>
<accession>A0ABV8S4T7</accession>
<comment type="caution">
    <text evidence="4">The sequence shown here is derived from an EMBL/GenBank/DDBJ whole genome shotgun (WGS) entry which is preliminary data.</text>
</comment>
<feature type="domain" description="YvbJ-like NTF2-like" evidence="3">
    <location>
        <begin position="296"/>
        <end position="415"/>
    </location>
</feature>
<feature type="domain" description="TcaA 4th" evidence="2">
    <location>
        <begin position="214"/>
        <end position="279"/>
    </location>
</feature>
<sequence>MASKKTKIALGAAAAVLLLLAGAYFLGRYLSDEQRLLDRLDSAIERGQPDKLLELLTAPEGQAPLERKAAEAMIVYFKANEDKKKALLGRLAEEADLLKADAIPAFADDDKSAFVYLSKTEGKRWGLYDGYELKLKLYSLPVTTNFGGSAILLNGKEAGTAGAGGSVLEVGPVLPGEHTIKVVYQGKYTKLEEERTVAAFPVGGGVETVDVPLKGEYVSVFANNSSARIFINGEDLELAVGDGQRIGPIAIDGTNKMRLEVEYPWGITRSEEEAIDGDRLEFNLPSLTETVKEGAMEAAYSFLTSWYEAFRKRDAGSLRHAYPERANDLAAHFAEMIANDEFYSGEVRRAAFDLDSFRLDQYSDTEYSVSVQAKVDYSEAYYYGAYETKPEPIEGTQYTQYQLLYENGQWLVSGWMNLDAISTDNLKVFK</sequence>
<evidence type="ECO:0000259" key="3">
    <source>
        <dbReference type="Pfam" id="PF25155"/>
    </source>
</evidence>
<dbReference type="InterPro" id="IPR054529">
    <property type="entry name" value="TcaA_2nd"/>
</dbReference>
<proteinExistence type="predicted"/>
<evidence type="ECO:0000313" key="5">
    <source>
        <dbReference type="Proteomes" id="UP001595755"/>
    </source>
</evidence>
<evidence type="ECO:0000259" key="2">
    <source>
        <dbReference type="Pfam" id="PF22820"/>
    </source>
</evidence>
<reference evidence="5" key="1">
    <citation type="journal article" date="2019" name="Int. J. Syst. Evol. Microbiol.">
        <title>The Global Catalogue of Microorganisms (GCM) 10K type strain sequencing project: providing services to taxonomists for standard genome sequencing and annotation.</title>
        <authorList>
            <consortium name="The Broad Institute Genomics Platform"/>
            <consortium name="The Broad Institute Genome Sequencing Center for Infectious Disease"/>
            <person name="Wu L."/>
            <person name="Ma J."/>
        </authorList>
    </citation>
    <scope>NUCLEOTIDE SEQUENCE [LARGE SCALE GENOMIC DNA]</scope>
    <source>
        <strain evidence="5">CGMCC 4.1641</strain>
    </source>
</reference>
<dbReference type="PANTHER" id="PTHR40038">
    <property type="entry name" value="MEMBRANE-ASSOCIATED PROTEIN TCAA"/>
    <property type="match status" value="1"/>
</dbReference>
<organism evidence="4 5">
    <name type="scientific">Cohnella boryungensis</name>
    <dbReference type="NCBI Taxonomy" id="768479"/>
    <lineage>
        <taxon>Bacteria</taxon>
        <taxon>Bacillati</taxon>
        <taxon>Bacillota</taxon>
        <taxon>Bacilli</taxon>
        <taxon>Bacillales</taxon>
        <taxon>Paenibacillaceae</taxon>
        <taxon>Cohnella</taxon>
    </lineage>
</organism>
<dbReference type="Pfam" id="PF22813">
    <property type="entry name" value="TcaA_2nd"/>
    <property type="match status" value="1"/>
</dbReference>
<gene>
    <name evidence="4" type="ORF">ACFO1S_01550</name>
</gene>
<evidence type="ECO:0008006" key="6">
    <source>
        <dbReference type="Google" id="ProtNLM"/>
    </source>
</evidence>
<dbReference type="RefSeq" id="WP_204600987.1">
    <property type="nucleotide sequence ID" value="NZ_JBHSED010000003.1"/>
</dbReference>
<dbReference type="EMBL" id="JBHSED010000003">
    <property type="protein sequence ID" value="MFC4302120.1"/>
    <property type="molecule type" value="Genomic_DNA"/>
</dbReference>
<dbReference type="Pfam" id="PF22820">
    <property type="entry name" value="TcaA_3rd_4th"/>
    <property type="match status" value="1"/>
</dbReference>
<dbReference type="Pfam" id="PF25155">
    <property type="entry name" value="NTF2_YvbJ"/>
    <property type="match status" value="1"/>
</dbReference>
<protein>
    <recommendedName>
        <fullName evidence="6">PEGA domain-containing protein</fullName>
    </recommendedName>
</protein>
<dbReference type="Proteomes" id="UP001595755">
    <property type="component" value="Unassembled WGS sequence"/>
</dbReference>
<evidence type="ECO:0000313" key="4">
    <source>
        <dbReference type="EMBL" id="MFC4302120.1"/>
    </source>
</evidence>
<feature type="domain" description="TcaA second" evidence="1">
    <location>
        <begin position="35"/>
        <end position="134"/>
    </location>
</feature>
<dbReference type="InterPro" id="IPR054530">
    <property type="entry name" value="TcaA_4th"/>
</dbReference>
<keyword evidence="5" id="KW-1185">Reference proteome</keyword>
<evidence type="ECO:0000259" key="1">
    <source>
        <dbReference type="Pfam" id="PF22813"/>
    </source>
</evidence>
<dbReference type="InterPro" id="IPR056902">
    <property type="entry name" value="NTF2_YvbJ"/>
</dbReference>